<sequence>MSDLILSARAYRSRASAPRSQAGAPGEPRRRRFKVLGDVVDYVTEVMAEMERGRQQHPVISAYRP</sequence>
<gene>
    <name evidence="2" type="ORF">BAU07_09250</name>
</gene>
<evidence type="ECO:0000313" key="2">
    <source>
        <dbReference type="EMBL" id="ANN77267.1"/>
    </source>
</evidence>
<organism evidence="2 3">
    <name type="scientific">Bordetella flabilis</name>
    <dbReference type="NCBI Taxonomy" id="463014"/>
    <lineage>
        <taxon>Bacteria</taxon>
        <taxon>Pseudomonadati</taxon>
        <taxon>Pseudomonadota</taxon>
        <taxon>Betaproteobacteria</taxon>
        <taxon>Burkholderiales</taxon>
        <taxon>Alcaligenaceae</taxon>
        <taxon>Bordetella</taxon>
    </lineage>
</organism>
<name>A0A193GB89_9BORD</name>
<dbReference type="KEGG" id="bfz:BAU07_09250"/>
<accession>A0A193GB89</accession>
<dbReference type="RefSeq" id="WP_066656475.1">
    <property type="nucleotide sequence ID" value="NZ_CBCSCL010000034.1"/>
</dbReference>
<feature type="compositionally biased region" description="Low complexity" evidence="1">
    <location>
        <begin position="9"/>
        <end position="24"/>
    </location>
</feature>
<keyword evidence="3" id="KW-1185">Reference proteome</keyword>
<dbReference type="EMBL" id="CP016172">
    <property type="protein sequence ID" value="ANN77267.1"/>
    <property type="molecule type" value="Genomic_DNA"/>
</dbReference>
<dbReference type="AlphaFoldDB" id="A0A193GB89"/>
<dbReference type="STRING" id="463014.BAU07_09250"/>
<evidence type="ECO:0000313" key="3">
    <source>
        <dbReference type="Proteomes" id="UP000091926"/>
    </source>
</evidence>
<dbReference type="Proteomes" id="UP000091926">
    <property type="component" value="Chromosome"/>
</dbReference>
<dbReference type="OrthoDB" id="8641564at2"/>
<proteinExistence type="predicted"/>
<protein>
    <submittedName>
        <fullName evidence="2">Uncharacterized protein</fullName>
    </submittedName>
</protein>
<reference evidence="2 3" key="1">
    <citation type="submission" date="2016-06" db="EMBL/GenBank/DDBJ databases">
        <title>Complete genome sequences of Bordetella bronchialis and Bordetella flabilis.</title>
        <authorList>
            <person name="LiPuma J.J."/>
            <person name="Spilker T."/>
        </authorList>
    </citation>
    <scope>NUCLEOTIDE SEQUENCE [LARGE SCALE GENOMIC DNA]</scope>
    <source>
        <strain evidence="2 3">AU10664</strain>
    </source>
</reference>
<evidence type="ECO:0000256" key="1">
    <source>
        <dbReference type="SAM" id="MobiDB-lite"/>
    </source>
</evidence>
<feature type="region of interest" description="Disordered" evidence="1">
    <location>
        <begin position="9"/>
        <end position="30"/>
    </location>
</feature>